<organism evidence="3 4">
    <name type="scientific">Mesorhabditis belari</name>
    <dbReference type="NCBI Taxonomy" id="2138241"/>
    <lineage>
        <taxon>Eukaryota</taxon>
        <taxon>Metazoa</taxon>
        <taxon>Ecdysozoa</taxon>
        <taxon>Nematoda</taxon>
        <taxon>Chromadorea</taxon>
        <taxon>Rhabditida</taxon>
        <taxon>Rhabditina</taxon>
        <taxon>Rhabditomorpha</taxon>
        <taxon>Rhabditoidea</taxon>
        <taxon>Rhabditidae</taxon>
        <taxon>Mesorhabditinae</taxon>
        <taxon>Mesorhabditis</taxon>
    </lineage>
</organism>
<name>A0AAF3FR65_9BILA</name>
<feature type="compositionally biased region" description="Low complexity" evidence="1">
    <location>
        <begin position="66"/>
        <end position="83"/>
    </location>
</feature>
<evidence type="ECO:0000313" key="3">
    <source>
        <dbReference type="Proteomes" id="UP000887575"/>
    </source>
</evidence>
<protein>
    <submittedName>
        <fullName evidence="4 5">F-box domain-containing protein</fullName>
    </submittedName>
</protein>
<dbReference type="SUPFAM" id="SSF81383">
    <property type="entry name" value="F-box domain"/>
    <property type="match status" value="1"/>
</dbReference>
<accession>A0AAF3FR65</accession>
<feature type="domain" description="F-box" evidence="2">
    <location>
        <begin position="36"/>
        <end position="65"/>
    </location>
</feature>
<evidence type="ECO:0000313" key="4">
    <source>
        <dbReference type="WBParaSite" id="MBELARI_LOCUS9692"/>
    </source>
</evidence>
<feature type="compositionally biased region" description="Low complexity" evidence="1">
    <location>
        <begin position="11"/>
        <end position="24"/>
    </location>
</feature>
<dbReference type="InterPro" id="IPR036047">
    <property type="entry name" value="F-box-like_dom_sf"/>
</dbReference>
<evidence type="ECO:0000259" key="2">
    <source>
        <dbReference type="Pfam" id="PF00646"/>
    </source>
</evidence>
<dbReference type="AlphaFoldDB" id="A0AAF3FR65"/>
<dbReference type="Proteomes" id="UP000887575">
    <property type="component" value="Unassembled WGS sequence"/>
</dbReference>
<evidence type="ECO:0000313" key="5">
    <source>
        <dbReference type="WBParaSite" id="MBELARI_LOCUS9700"/>
    </source>
</evidence>
<dbReference type="WBParaSite" id="MBELARI_LOCUS9692">
    <property type="protein sequence ID" value="MBELARI_LOCUS9692"/>
    <property type="gene ID" value="MBELARI_LOCUS9692"/>
</dbReference>
<keyword evidence="3" id="KW-1185">Reference proteome</keyword>
<dbReference type="InterPro" id="IPR001810">
    <property type="entry name" value="F-box_dom"/>
</dbReference>
<reference evidence="4 5" key="1">
    <citation type="submission" date="2024-02" db="UniProtKB">
        <authorList>
            <consortium name="WormBaseParasite"/>
        </authorList>
    </citation>
    <scope>IDENTIFICATION</scope>
</reference>
<feature type="region of interest" description="Disordered" evidence="1">
    <location>
        <begin position="66"/>
        <end position="89"/>
    </location>
</feature>
<dbReference type="WBParaSite" id="MBELARI_LOCUS9700">
    <property type="protein sequence ID" value="MBELARI_LOCUS9700"/>
    <property type="gene ID" value="MBELARI_LOCUS9700"/>
</dbReference>
<dbReference type="Pfam" id="PF00646">
    <property type="entry name" value="F-box"/>
    <property type="match status" value="1"/>
</dbReference>
<evidence type="ECO:0000256" key="1">
    <source>
        <dbReference type="SAM" id="MobiDB-lite"/>
    </source>
</evidence>
<feature type="region of interest" description="Disordered" evidence="1">
    <location>
        <begin position="1"/>
        <end position="26"/>
    </location>
</feature>
<proteinExistence type="predicted"/>
<sequence>MFSRKISAVQSFEPSSSSKFSPSSTTTHTMSEQIFVLMEVFKRCDPVSTRRSAEVCRRWRQVIASGTGNETNQSQGQNNNNNNKQMHDDRRLRIAHFGRIYVTDRKRIILERLRTKIEVQEEAEIANTRMRHGIQPGFSMSNSKNGSLKVLQMQPPSQMDSVYVDERVADSSQRTSWAFSWNIRPWIDEYDIQEVVFHNFCAFLEREITEMADPTPIQSTSREALLTQSHGSSAYLHTPSYSPGNSPSHNGVIGTQPSTPMNQPQQEIRDVNTLPDVNIWNGETMEELLNLSSGRIERLAQVLSAINPLHLVIKDTTRRMRRPIRIVFFAIKLLRNNLRRLTLENLTGNETVELAKWLSLGGLEKLVIKQPSSHTAFTVNEQLLFKWLRLPETRRTKINIEFHGCRELTAEGLAKFIKAWQLTPEICEFETIKIDCATLQPVEFLAVVSKKPNERLSSTLFEEFSLRAALNHRKMIFQHERNGAVIKFSADQKMMTLQCVRTQVTQPMISRRSAPLIQTLEHRHQARLGAHDGKGSLANLLSTGDVGGLVKSLFASPESRKRVTQIA</sequence>